<comment type="caution">
    <text evidence="6">The sequence shown here is derived from an EMBL/GenBank/DDBJ whole genome shotgun (WGS) entry which is preliminary data.</text>
</comment>
<feature type="transmembrane region" description="Helical" evidence="4">
    <location>
        <begin position="172"/>
        <end position="192"/>
    </location>
</feature>
<feature type="transmembrane region" description="Helical" evidence="4">
    <location>
        <begin position="322"/>
        <end position="342"/>
    </location>
</feature>
<gene>
    <name evidence="6" type="ORF">GCM10011515_00700</name>
</gene>
<accession>A0ABQ1S027</accession>
<dbReference type="RefSeq" id="WP_188643311.1">
    <property type="nucleotide sequence ID" value="NZ_BMKL01000001.1"/>
</dbReference>
<evidence type="ECO:0000256" key="4">
    <source>
        <dbReference type="SAM" id="Phobius"/>
    </source>
</evidence>
<dbReference type="Gene3D" id="1.20.1250.20">
    <property type="entry name" value="MFS general substrate transporter like domains"/>
    <property type="match status" value="2"/>
</dbReference>
<keyword evidence="7" id="KW-1185">Reference proteome</keyword>
<feature type="transmembrane region" description="Helical" evidence="4">
    <location>
        <begin position="144"/>
        <end position="166"/>
    </location>
</feature>
<feature type="transmembrane region" description="Helical" evidence="4">
    <location>
        <begin position="354"/>
        <end position="376"/>
    </location>
</feature>
<feature type="transmembrane region" description="Helical" evidence="4">
    <location>
        <begin position="12"/>
        <end position="35"/>
    </location>
</feature>
<dbReference type="PANTHER" id="PTHR23528">
    <property type="match status" value="1"/>
</dbReference>
<dbReference type="PANTHER" id="PTHR23528:SF1">
    <property type="entry name" value="MAJOR FACILITATOR SUPERFAMILY (MFS) PROFILE DOMAIN-CONTAINING PROTEIN"/>
    <property type="match status" value="1"/>
</dbReference>
<evidence type="ECO:0000256" key="2">
    <source>
        <dbReference type="ARBA" id="ARBA00022989"/>
    </source>
</evidence>
<dbReference type="PROSITE" id="PS50850">
    <property type="entry name" value="MFS"/>
    <property type="match status" value="1"/>
</dbReference>
<name>A0ABQ1S027_9SPHN</name>
<dbReference type="InterPro" id="IPR020846">
    <property type="entry name" value="MFS_dom"/>
</dbReference>
<feature type="transmembrane region" description="Helical" evidence="4">
    <location>
        <begin position="227"/>
        <end position="248"/>
    </location>
</feature>
<feature type="transmembrane region" description="Helical" evidence="4">
    <location>
        <begin position="47"/>
        <end position="73"/>
    </location>
</feature>
<feature type="transmembrane region" description="Helical" evidence="4">
    <location>
        <begin position="388"/>
        <end position="407"/>
    </location>
</feature>
<dbReference type="Proteomes" id="UP000619041">
    <property type="component" value="Unassembled WGS sequence"/>
</dbReference>
<evidence type="ECO:0000256" key="3">
    <source>
        <dbReference type="ARBA" id="ARBA00023136"/>
    </source>
</evidence>
<feature type="transmembrane region" description="Helical" evidence="4">
    <location>
        <begin position="294"/>
        <end position="316"/>
    </location>
</feature>
<organism evidence="6 7">
    <name type="scientific">Tsuneonella deserti</name>
    <dbReference type="NCBI Taxonomy" id="2035528"/>
    <lineage>
        <taxon>Bacteria</taxon>
        <taxon>Pseudomonadati</taxon>
        <taxon>Pseudomonadota</taxon>
        <taxon>Alphaproteobacteria</taxon>
        <taxon>Sphingomonadales</taxon>
        <taxon>Erythrobacteraceae</taxon>
        <taxon>Tsuneonella</taxon>
    </lineage>
</organism>
<dbReference type="Pfam" id="PF07690">
    <property type="entry name" value="MFS_1"/>
    <property type="match status" value="1"/>
</dbReference>
<dbReference type="SUPFAM" id="SSF103473">
    <property type="entry name" value="MFS general substrate transporter"/>
    <property type="match status" value="1"/>
</dbReference>
<dbReference type="CDD" id="cd06174">
    <property type="entry name" value="MFS"/>
    <property type="match status" value="1"/>
</dbReference>
<protein>
    <recommendedName>
        <fullName evidence="5">Major facilitator superfamily (MFS) profile domain-containing protein</fullName>
    </recommendedName>
</protein>
<evidence type="ECO:0000256" key="1">
    <source>
        <dbReference type="ARBA" id="ARBA00022692"/>
    </source>
</evidence>
<evidence type="ECO:0000259" key="5">
    <source>
        <dbReference type="PROSITE" id="PS50850"/>
    </source>
</evidence>
<dbReference type="EMBL" id="BMKL01000001">
    <property type="protein sequence ID" value="GGD84835.1"/>
    <property type="molecule type" value="Genomic_DNA"/>
</dbReference>
<feature type="transmembrane region" description="Helical" evidence="4">
    <location>
        <begin position="110"/>
        <end position="132"/>
    </location>
</feature>
<keyword evidence="1 4" id="KW-0812">Transmembrane</keyword>
<feature type="transmembrane region" description="Helical" evidence="4">
    <location>
        <begin position="85"/>
        <end position="104"/>
    </location>
</feature>
<dbReference type="InterPro" id="IPR011701">
    <property type="entry name" value="MFS"/>
</dbReference>
<dbReference type="InterPro" id="IPR036259">
    <property type="entry name" value="MFS_trans_sf"/>
</dbReference>
<evidence type="ECO:0000313" key="6">
    <source>
        <dbReference type="EMBL" id="GGD84835.1"/>
    </source>
</evidence>
<reference evidence="7" key="1">
    <citation type="journal article" date="2019" name="Int. J. Syst. Evol. Microbiol.">
        <title>The Global Catalogue of Microorganisms (GCM) 10K type strain sequencing project: providing services to taxonomists for standard genome sequencing and annotation.</title>
        <authorList>
            <consortium name="The Broad Institute Genomics Platform"/>
            <consortium name="The Broad Institute Genome Sequencing Center for Infectious Disease"/>
            <person name="Wu L."/>
            <person name="Ma J."/>
        </authorList>
    </citation>
    <scope>NUCLEOTIDE SEQUENCE [LARGE SCALE GENOMIC DNA]</scope>
    <source>
        <strain evidence="7">CGMCC 1.15959</strain>
    </source>
</reference>
<proteinExistence type="predicted"/>
<feature type="transmembrane region" description="Helical" evidence="4">
    <location>
        <begin position="260"/>
        <end position="282"/>
    </location>
</feature>
<keyword evidence="3 4" id="KW-0472">Membrane</keyword>
<keyword evidence="2 4" id="KW-1133">Transmembrane helix</keyword>
<sequence length="411" mass="42234">MSGRGAQGRSREAWTFPLAYLGTHIAFMPLLVFLLPRRVEAIAGPQSAIVLSWLLLGGAIVASVAHVAGGYLGDRWFAAYGDRRGIIAFGVMALFASFVILGLADTVPRLAGALVFFQFALNLTFAPLGTLLADYTPDASKGTVAGMLNAALPLSSAATALLAWQFPQAPPSAFIANGILAAASIAPLLLLWNFRPAPGESSDLPCPTGGSALSIGRDFALAWMARFLVQLGSAFVIGFLFLLISHNVQSDGNWAGGRSASGAIAVLSLAASAVAIVGAVAAGRLSDRIGARRWPLAVAAAGVATCLALLGAGTAWPVFLGAYALFQLALSGFLAIDLALVAQLIGPSSRRGALLGLMNLANTIPAVVAPAIALASLRMDMTGSRIELFFSGSAVAALLSAGLILAIRRVR</sequence>
<feature type="domain" description="Major facilitator superfamily (MFS) profile" evidence="5">
    <location>
        <begin position="218"/>
        <end position="411"/>
    </location>
</feature>
<evidence type="ECO:0000313" key="7">
    <source>
        <dbReference type="Proteomes" id="UP000619041"/>
    </source>
</evidence>